<organism>
    <name type="scientific">Branchiostoma floridae</name>
    <name type="common">Florida lancelet</name>
    <name type="synonym">Amphioxus</name>
    <dbReference type="NCBI Taxonomy" id="7739"/>
    <lineage>
        <taxon>Eukaryota</taxon>
        <taxon>Metazoa</taxon>
        <taxon>Chordata</taxon>
        <taxon>Cephalochordata</taxon>
        <taxon>Leptocardii</taxon>
        <taxon>Amphioxiformes</taxon>
        <taxon>Branchiostomatidae</taxon>
        <taxon>Branchiostoma</taxon>
    </lineage>
</organism>
<keyword evidence="3 8" id="KW-0862">Zinc</keyword>
<comment type="subcellular location">
    <subcellularLocation>
        <location evidence="8">Nucleus</location>
    </subcellularLocation>
</comment>
<evidence type="ECO:0000259" key="10">
    <source>
        <dbReference type="PROSITE" id="PS50809"/>
    </source>
</evidence>
<evidence type="ECO:0000256" key="8">
    <source>
        <dbReference type="PROSITE-ProRule" id="PRU00070"/>
    </source>
</evidence>
<feature type="domain" description="DM" evidence="10">
    <location>
        <begin position="36"/>
        <end position="83"/>
    </location>
</feature>
<dbReference type="InterPro" id="IPR036407">
    <property type="entry name" value="DM_DNA-bd_sf"/>
</dbReference>
<keyword evidence="5 8" id="KW-0238">DNA-binding</keyword>
<dbReference type="SMART" id="SM00301">
    <property type="entry name" value="DM"/>
    <property type="match status" value="1"/>
</dbReference>
<dbReference type="GO" id="GO:0046872">
    <property type="term" value="F:metal ion binding"/>
    <property type="evidence" value="ECO:0007669"/>
    <property type="project" value="UniProtKB-KW"/>
</dbReference>
<gene>
    <name evidence="11" type="ORF">BRAFLDRAFT_92186</name>
</gene>
<dbReference type="InterPro" id="IPR009060">
    <property type="entry name" value="UBA-like_sf"/>
</dbReference>
<comment type="similarity">
    <text evidence="1">Belongs to the DMRT family.</text>
</comment>
<dbReference type="GO" id="GO:0005634">
    <property type="term" value="C:nucleus"/>
    <property type="evidence" value="ECO:0007669"/>
    <property type="project" value="UniProtKB-SubCell"/>
</dbReference>
<dbReference type="InterPro" id="IPR026607">
    <property type="entry name" value="DMRT"/>
</dbReference>
<keyword evidence="4" id="KW-0805">Transcription regulation</keyword>
<reference evidence="11" key="1">
    <citation type="journal article" date="2008" name="Nature">
        <title>The amphioxus genome and the evolution of the chordate karyotype.</title>
        <authorList>
            <consortium name="US DOE Joint Genome Institute (JGI-PGF)"/>
            <person name="Putnam N.H."/>
            <person name="Butts T."/>
            <person name="Ferrier D.E.K."/>
            <person name="Furlong R.F."/>
            <person name="Hellsten U."/>
            <person name="Kawashima T."/>
            <person name="Robinson-Rechavi M."/>
            <person name="Shoguchi E."/>
            <person name="Terry A."/>
            <person name="Yu J.-K."/>
            <person name="Benito-Gutierrez E.L."/>
            <person name="Dubchak I."/>
            <person name="Garcia-Fernandez J."/>
            <person name="Gibson-Brown J.J."/>
            <person name="Grigoriev I.V."/>
            <person name="Horton A.C."/>
            <person name="de Jong P.J."/>
            <person name="Jurka J."/>
            <person name="Kapitonov V.V."/>
            <person name="Kohara Y."/>
            <person name="Kuroki Y."/>
            <person name="Lindquist E."/>
            <person name="Lucas S."/>
            <person name="Osoegawa K."/>
            <person name="Pennacchio L.A."/>
            <person name="Salamov A.A."/>
            <person name="Satou Y."/>
            <person name="Sauka-Spengler T."/>
            <person name="Schmutz J."/>
            <person name="Shin-I T."/>
            <person name="Toyoda A."/>
            <person name="Bronner-Fraser M."/>
            <person name="Fujiyama A."/>
            <person name="Holland L.Z."/>
            <person name="Holland P.W.H."/>
            <person name="Satoh N."/>
            <person name="Rokhsar D.S."/>
        </authorList>
    </citation>
    <scope>NUCLEOTIDE SEQUENCE [LARGE SCALE GENOMIC DNA]</scope>
    <source>
        <strain evidence="11">S238N-H82</strain>
        <tissue evidence="11">Testes</tissue>
    </source>
</reference>
<feature type="region of interest" description="Disordered" evidence="9">
    <location>
        <begin position="468"/>
        <end position="536"/>
    </location>
</feature>
<dbReference type="InParanoid" id="C3YCF4"/>
<accession>C3YCF4</accession>
<name>C3YCF4_BRAFL</name>
<proteinExistence type="inferred from homology"/>
<dbReference type="Pfam" id="PF03474">
    <property type="entry name" value="DMA"/>
    <property type="match status" value="1"/>
</dbReference>
<feature type="compositionally biased region" description="Basic and acidic residues" evidence="9">
    <location>
        <begin position="246"/>
        <end position="255"/>
    </location>
</feature>
<keyword evidence="2 8" id="KW-0479">Metal-binding</keyword>
<sequence>MESNPIPPAYSSAPPYLFYPPPGHPSSRVQQRTPKCARCRNHGVLSWLKGHKRYCRFKDCMCEKCILIAERQRVMAAQVALRRQQAQEQSILQQFGFAPPVFPTGPNKAGHPPPPLPTSSSGTVGERPPQPDGGPGPEIGGPETEKTDSERPGPRHENDASARDGENRVLSPPLKTPSPSLHGNGTSPAQQQQDGDHPGPFGGADDNHSNGEDASSTDGKADTDGPDTGVHLESDAPKDASLSPKIAEKPPDGTRRFPPTDFPRFFSPEHFLSPADRALANSNLPPIYTLSKLFPSHKTDVLHLVLKGCNGDLVSAIEVLLSSKGNPLSEDMLKNPLVIPSSASQCPSIFRAAQNTDTDSNGSAFRVPRPTHDHCGLFMPAHPSKLPHPHAPKPPIPNIPPFLLNPFMAANRLSGTTCAPSLGGGIDINLLDTLAAHNSRPLSCQRAALDIQNNSVFSPARLSVGIPLPPAKLSSRVSDSTQPLPIPRKDDFSATLGHLRQSSEPPISLSDDFPEKHRHHQDPMTTRSDSLQDSRREVGALLLQPARVGLDDTR</sequence>
<dbReference type="InterPro" id="IPR001275">
    <property type="entry name" value="DM_DNA-bd"/>
</dbReference>
<dbReference type="SUPFAM" id="SSF82927">
    <property type="entry name" value="Cysteine-rich DNA binding domain, (DM domain)"/>
    <property type="match status" value="1"/>
</dbReference>
<dbReference type="InterPro" id="IPR005173">
    <property type="entry name" value="DMA"/>
</dbReference>
<dbReference type="PROSITE" id="PS50809">
    <property type="entry name" value="DM_2"/>
    <property type="match status" value="1"/>
</dbReference>
<dbReference type="eggNOG" id="KOG3815">
    <property type="taxonomic scope" value="Eukaryota"/>
</dbReference>
<keyword evidence="6" id="KW-0804">Transcription</keyword>
<keyword evidence="7 8" id="KW-0539">Nucleus</keyword>
<dbReference type="PROSITE" id="PS40000">
    <property type="entry name" value="DM_1"/>
    <property type="match status" value="1"/>
</dbReference>
<dbReference type="Pfam" id="PF00751">
    <property type="entry name" value="DM"/>
    <property type="match status" value="1"/>
</dbReference>
<evidence type="ECO:0000256" key="9">
    <source>
        <dbReference type="SAM" id="MobiDB-lite"/>
    </source>
</evidence>
<evidence type="ECO:0000256" key="5">
    <source>
        <dbReference type="ARBA" id="ARBA00023125"/>
    </source>
</evidence>
<dbReference type="AlphaFoldDB" id="C3YCF4"/>
<evidence type="ECO:0000256" key="3">
    <source>
        <dbReference type="ARBA" id="ARBA00022833"/>
    </source>
</evidence>
<feature type="compositionally biased region" description="Basic and acidic residues" evidence="9">
    <location>
        <begin position="143"/>
        <end position="167"/>
    </location>
</feature>
<dbReference type="Gene3D" id="4.10.1040.10">
    <property type="entry name" value="DM DNA-binding domain"/>
    <property type="match status" value="1"/>
</dbReference>
<feature type="region of interest" description="Disordered" evidence="9">
    <location>
        <begin position="97"/>
        <end position="262"/>
    </location>
</feature>
<evidence type="ECO:0000256" key="4">
    <source>
        <dbReference type="ARBA" id="ARBA00023015"/>
    </source>
</evidence>
<evidence type="ECO:0000256" key="6">
    <source>
        <dbReference type="ARBA" id="ARBA00023163"/>
    </source>
</evidence>
<dbReference type="FunFam" id="4.10.1040.10:FF:000001">
    <property type="entry name" value="doublesex- and mab-3-related transcription factor 1"/>
    <property type="match status" value="1"/>
</dbReference>
<evidence type="ECO:0000256" key="7">
    <source>
        <dbReference type="ARBA" id="ARBA00023242"/>
    </source>
</evidence>
<evidence type="ECO:0000313" key="11">
    <source>
        <dbReference type="EMBL" id="EEN61991.1"/>
    </source>
</evidence>
<feature type="compositionally biased region" description="Polar residues" evidence="9">
    <location>
        <begin position="183"/>
        <end position="193"/>
    </location>
</feature>
<dbReference type="GO" id="GO:0043565">
    <property type="term" value="F:sequence-specific DNA binding"/>
    <property type="evidence" value="ECO:0007669"/>
    <property type="project" value="InterPro"/>
</dbReference>
<dbReference type="STRING" id="7739.C3YCF4"/>
<dbReference type="PANTHER" id="PTHR12322">
    <property type="entry name" value="DOUBLESEX AND MAB-3 RELATED TRANSCRIPTION FACTOR DMRT"/>
    <property type="match status" value="1"/>
</dbReference>
<dbReference type="EMBL" id="GG666501">
    <property type="protein sequence ID" value="EEN61991.1"/>
    <property type="molecule type" value="Genomic_DNA"/>
</dbReference>
<feature type="DNA-binding region" description="DM" evidence="8">
    <location>
        <begin position="36"/>
        <end position="83"/>
    </location>
</feature>
<dbReference type="PANTHER" id="PTHR12322:SF120">
    <property type="entry name" value="DOUBLESEX- AND MAB-3-RELATED TRANSCRIPTION FACTOR 3"/>
    <property type="match status" value="1"/>
</dbReference>
<evidence type="ECO:0000256" key="1">
    <source>
        <dbReference type="ARBA" id="ARBA00006834"/>
    </source>
</evidence>
<dbReference type="GO" id="GO:0006355">
    <property type="term" value="P:regulation of DNA-templated transcription"/>
    <property type="evidence" value="ECO:0007669"/>
    <property type="project" value="InterPro"/>
</dbReference>
<protein>
    <recommendedName>
        <fullName evidence="10">DM domain-containing protein</fullName>
    </recommendedName>
</protein>
<feature type="compositionally biased region" description="Low complexity" evidence="9">
    <location>
        <begin position="118"/>
        <end position="127"/>
    </location>
</feature>
<feature type="compositionally biased region" description="Low complexity" evidence="9">
    <location>
        <begin position="170"/>
        <end position="181"/>
    </location>
</feature>
<evidence type="ECO:0000256" key="2">
    <source>
        <dbReference type="ARBA" id="ARBA00022723"/>
    </source>
</evidence>
<dbReference type="SUPFAM" id="SSF46934">
    <property type="entry name" value="UBA-like"/>
    <property type="match status" value="1"/>
</dbReference>